<dbReference type="AlphaFoldDB" id="A0A1E8GLT6"/>
<evidence type="ECO:0000313" key="2">
    <source>
        <dbReference type="Proteomes" id="UP000178622"/>
    </source>
</evidence>
<dbReference type="Proteomes" id="UP000178622">
    <property type="component" value="Unassembled WGS sequence"/>
</dbReference>
<proteinExistence type="predicted"/>
<dbReference type="InterPro" id="IPR003772">
    <property type="entry name" value="YceD"/>
</dbReference>
<keyword evidence="2" id="KW-1185">Reference proteome</keyword>
<dbReference type="OrthoDB" id="9790372at2"/>
<protein>
    <recommendedName>
        <fullName evidence="3">Nucleic acid-binding protein</fullName>
    </recommendedName>
</protein>
<gene>
    <name evidence="1" type="ORF">BG261_03890</name>
</gene>
<dbReference type="EMBL" id="MKIR01000020">
    <property type="protein sequence ID" value="OFI49221.1"/>
    <property type="molecule type" value="Genomic_DNA"/>
</dbReference>
<evidence type="ECO:0008006" key="3">
    <source>
        <dbReference type="Google" id="ProtNLM"/>
    </source>
</evidence>
<accession>A0A1E8GLT6</accession>
<sequence>MQWSLNEIRKRETINFDEVLDLEKNLKERYPEVISLTPVHVAGSVSYEDGLYLLDYQADYTLSLPSTRSLEQVDLVNDIPVNETFVTEDYLKEEKNLLEDENVLILERDAISLDESVADNIILEIPLRVLTPAEEENDNLPSGNDWEILSEEDYALKQEEKESEKKSPFASLDGLFD</sequence>
<comment type="caution">
    <text evidence="1">The sequence shown here is derived from an EMBL/GenBank/DDBJ whole genome shotgun (WGS) entry which is preliminary data.</text>
</comment>
<reference evidence="2" key="1">
    <citation type="submission" date="2016-09" db="EMBL/GenBank/DDBJ databases">
        <title>Draft genome sequence of a novel species of the family Streptococcaceae isolated from flowers.</title>
        <authorList>
            <person name="Chuah L.-O."/>
            <person name="Yap K.-P."/>
            <person name="Thong K.L."/>
            <person name="Liong M.T."/>
            <person name="Ahmad R."/>
            <person name="Rusul G."/>
        </authorList>
    </citation>
    <scope>NUCLEOTIDE SEQUENCE [LARGE SCALE GENOMIC DNA]</scope>
    <source>
        <strain evidence="2">DF1</strain>
    </source>
</reference>
<name>A0A1E8GLT6_9LACT</name>
<dbReference type="Pfam" id="PF02620">
    <property type="entry name" value="YceD"/>
    <property type="match status" value="1"/>
</dbReference>
<evidence type="ECO:0000313" key="1">
    <source>
        <dbReference type="EMBL" id="OFI49221.1"/>
    </source>
</evidence>
<dbReference type="STRING" id="1859473.BG261_03890"/>
<dbReference type="RefSeq" id="WP_070792259.1">
    <property type="nucleotide sequence ID" value="NZ_MKIR01000020.1"/>
</dbReference>
<organism evidence="1 2">
    <name type="scientific">Floricoccus tropicus</name>
    <dbReference type="NCBI Taxonomy" id="1859473"/>
    <lineage>
        <taxon>Bacteria</taxon>
        <taxon>Bacillati</taxon>
        <taxon>Bacillota</taxon>
        <taxon>Bacilli</taxon>
        <taxon>Lactobacillales</taxon>
        <taxon>Streptococcaceae</taxon>
        <taxon>Floricoccus</taxon>
    </lineage>
</organism>